<reference evidence="9 10" key="1">
    <citation type="submission" date="2024-03" db="EMBL/GenBank/DDBJ databases">
        <title>Draft genome sequence of Pseudonocardia nematodicida JCM 31783.</title>
        <authorList>
            <person name="Butdee W."/>
            <person name="Duangmal K."/>
        </authorList>
    </citation>
    <scope>NUCLEOTIDE SEQUENCE [LARGE SCALE GENOMIC DNA]</scope>
    <source>
        <strain evidence="9 10">JCM 31783</strain>
    </source>
</reference>
<evidence type="ECO:0000256" key="4">
    <source>
        <dbReference type="ARBA" id="ARBA00022692"/>
    </source>
</evidence>
<dbReference type="EMBL" id="JBEDNQ010000001">
    <property type="protein sequence ID" value="MEQ3549278.1"/>
    <property type="molecule type" value="Genomic_DNA"/>
</dbReference>
<feature type="transmembrane region" description="Helical" evidence="7">
    <location>
        <begin position="53"/>
        <end position="71"/>
    </location>
</feature>
<gene>
    <name evidence="9" type="ORF">WIS52_02240</name>
</gene>
<dbReference type="Pfam" id="PF06808">
    <property type="entry name" value="DctM"/>
    <property type="match status" value="1"/>
</dbReference>
<evidence type="ECO:0000259" key="8">
    <source>
        <dbReference type="Pfam" id="PF06808"/>
    </source>
</evidence>
<dbReference type="NCBIfam" id="TIGR00786">
    <property type="entry name" value="dctM"/>
    <property type="match status" value="1"/>
</dbReference>
<accession>A0ABV1K4A8</accession>
<dbReference type="RefSeq" id="WP_349296363.1">
    <property type="nucleotide sequence ID" value="NZ_JBEDNQ010000001.1"/>
</dbReference>
<comment type="subcellular location">
    <subcellularLocation>
        <location evidence="1">Cell inner membrane</location>
        <topology evidence="1">Multi-pass membrane protein</topology>
    </subcellularLocation>
</comment>
<feature type="transmembrane region" description="Helical" evidence="7">
    <location>
        <begin position="270"/>
        <end position="291"/>
    </location>
</feature>
<feature type="transmembrane region" description="Helical" evidence="7">
    <location>
        <begin position="92"/>
        <end position="112"/>
    </location>
</feature>
<evidence type="ECO:0000256" key="1">
    <source>
        <dbReference type="ARBA" id="ARBA00004429"/>
    </source>
</evidence>
<name>A0ABV1K4A8_9PSEU</name>
<dbReference type="InterPro" id="IPR004681">
    <property type="entry name" value="TRAP_DctM"/>
</dbReference>
<evidence type="ECO:0000256" key="5">
    <source>
        <dbReference type="ARBA" id="ARBA00022989"/>
    </source>
</evidence>
<evidence type="ECO:0000256" key="2">
    <source>
        <dbReference type="ARBA" id="ARBA00022475"/>
    </source>
</evidence>
<keyword evidence="2" id="KW-1003">Cell membrane</keyword>
<feature type="transmembrane region" description="Helical" evidence="7">
    <location>
        <begin position="240"/>
        <end position="263"/>
    </location>
</feature>
<feature type="domain" description="TRAP C4-dicarboxylate transport system permease DctM subunit" evidence="8">
    <location>
        <begin position="8"/>
        <end position="414"/>
    </location>
</feature>
<feature type="transmembrane region" description="Helical" evidence="7">
    <location>
        <begin position="215"/>
        <end position="234"/>
    </location>
</feature>
<evidence type="ECO:0000313" key="10">
    <source>
        <dbReference type="Proteomes" id="UP001494902"/>
    </source>
</evidence>
<evidence type="ECO:0000256" key="6">
    <source>
        <dbReference type="ARBA" id="ARBA00023136"/>
    </source>
</evidence>
<keyword evidence="3" id="KW-0997">Cell inner membrane</keyword>
<dbReference type="InterPro" id="IPR010656">
    <property type="entry name" value="DctM"/>
</dbReference>
<evidence type="ECO:0000256" key="7">
    <source>
        <dbReference type="SAM" id="Phobius"/>
    </source>
</evidence>
<protein>
    <submittedName>
        <fullName evidence="9">TRAP transporter large permease</fullName>
    </submittedName>
</protein>
<dbReference type="PIRSF" id="PIRSF006066">
    <property type="entry name" value="HI0050"/>
    <property type="match status" value="1"/>
</dbReference>
<evidence type="ECO:0000313" key="9">
    <source>
        <dbReference type="EMBL" id="MEQ3549278.1"/>
    </source>
</evidence>
<keyword evidence="5 7" id="KW-1133">Transmembrane helix</keyword>
<keyword evidence="6 7" id="KW-0472">Membrane</keyword>
<dbReference type="Proteomes" id="UP001494902">
    <property type="component" value="Unassembled WGS sequence"/>
</dbReference>
<keyword evidence="10" id="KW-1185">Reference proteome</keyword>
<organism evidence="9 10">
    <name type="scientific">Pseudonocardia nematodicida</name>
    <dbReference type="NCBI Taxonomy" id="1206997"/>
    <lineage>
        <taxon>Bacteria</taxon>
        <taxon>Bacillati</taxon>
        <taxon>Actinomycetota</taxon>
        <taxon>Actinomycetes</taxon>
        <taxon>Pseudonocardiales</taxon>
        <taxon>Pseudonocardiaceae</taxon>
        <taxon>Pseudonocardia</taxon>
    </lineage>
</organism>
<feature type="transmembrane region" description="Helical" evidence="7">
    <location>
        <begin position="157"/>
        <end position="190"/>
    </location>
</feature>
<sequence>MELLLVLLGILALILLRVPVAFAIIGPCLAYYAIHGRATGSGLKAVFDSVNSFPLLAVPLFIFVGVVANRLGVADRIFEFCLAAMSKVRGNLAYVNVASSVGFAWMSGSALADAAGLGKVQVPAMLKAGYPARFSMGLTAASTLVSPVMPPSIPAVLFAATASISTGALFAASILPALLIALGLLVYVFIWLRRNPDIQSVPFDGARLLTATRRVLLPMGAPVIILGGIIGGFFTPTEAAGIAALYMLLLGLIFRSLTVRVLWEAAKETVFLAGGIMIIIGAAGILGQVLARERVAPMLADAMTALTDNPLVFLIIVNLLLIALGAFIDASAVIIVTVPVLLPLAVSYGVDPVHFGVVMIVNLMIGLLTPPVGAVLYVMSSVTGRPVEAVFRGVLPFLVPLVCVLVLLTFFPAIVTVVPTLLGFQ</sequence>
<comment type="caution">
    <text evidence="9">The sequence shown here is derived from an EMBL/GenBank/DDBJ whole genome shotgun (WGS) entry which is preliminary data.</text>
</comment>
<evidence type="ECO:0000256" key="3">
    <source>
        <dbReference type="ARBA" id="ARBA00022519"/>
    </source>
</evidence>
<feature type="transmembrane region" description="Helical" evidence="7">
    <location>
        <begin position="353"/>
        <end position="377"/>
    </location>
</feature>
<feature type="transmembrane region" description="Helical" evidence="7">
    <location>
        <begin position="397"/>
        <end position="424"/>
    </location>
</feature>
<keyword evidence="4 7" id="KW-0812">Transmembrane</keyword>
<proteinExistence type="predicted"/>
<feature type="transmembrane region" description="Helical" evidence="7">
    <location>
        <begin position="311"/>
        <end position="341"/>
    </location>
</feature>
<dbReference type="PANTHER" id="PTHR33362">
    <property type="entry name" value="SIALIC ACID TRAP TRANSPORTER PERMEASE PROTEIN SIAT-RELATED"/>
    <property type="match status" value="1"/>
</dbReference>